<accession>A0A4R4F8M5</accession>
<proteinExistence type="predicted"/>
<evidence type="ECO:0000313" key="2">
    <source>
        <dbReference type="Proteomes" id="UP000295710"/>
    </source>
</evidence>
<keyword evidence="2" id="KW-1185">Reference proteome</keyword>
<gene>
    <name evidence="1" type="ORF">E1963_18765</name>
</gene>
<dbReference type="AlphaFoldDB" id="A0A4R4F8M5"/>
<name>A0A4R4F8M5_9FIRM</name>
<dbReference type="RefSeq" id="WP_132281517.1">
    <property type="nucleotide sequence ID" value="NZ_JAOBST010000080.1"/>
</dbReference>
<comment type="caution">
    <text evidence="1">The sequence shown here is derived from an EMBL/GenBank/DDBJ whole genome shotgun (WGS) entry which is preliminary data.</text>
</comment>
<reference evidence="1 2" key="1">
    <citation type="journal article" date="2016" name="Nat. Microbiol.">
        <title>The Mouse Intestinal Bacterial Collection (miBC) provides host-specific insight into cultured diversity and functional potential of the gut microbiota.</title>
        <authorList>
            <person name="Lagkouvardos I."/>
            <person name="Pukall R."/>
            <person name="Abt B."/>
            <person name="Foesel B.U."/>
            <person name="Meier-Kolthoff J.P."/>
            <person name="Kumar N."/>
            <person name="Bresciani A."/>
            <person name="Martinez I."/>
            <person name="Just S."/>
            <person name="Ziegler C."/>
            <person name="Brugiroux S."/>
            <person name="Garzetti D."/>
            <person name="Wenning M."/>
            <person name="Bui T.P."/>
            <person name="Wang J."/>
            <person name="Hugenholtz F."/>
            <person name="Plugge C.M."/>
            <person name="Peterson D.A."/>
            <person name="Hornef M.W."/>
            <person name="Baines J.F."/>
            <person name="Smidt H."/>
            <person name="Walter J."/>
            <person name="Kristiansen K."/>
            <person name="Nielsen H.B."/>
            <person name="Haller D."/>
            <person name="Overmann J."/>
            <person name="Stecher B."/>
            <person name="Clavel T."/>
        </authorList>
    </citation>
    <scope>NUCLEOTIDE SEQUENCE [LARGE SCALE GENOMIC DNA]</scope>
    <source>
        <strain evidence="1 2">DSM 28560</strain>
    </source>
</reference>
<sequence length="260" mass="28322">MKNRTWLAILLLAAVLAASVYVPVGLSGYEEKKLLADVQTEQLKESAKPEKPAADTLEKLSVINRARQTGSEVISGKVVYSEADNRLAELVQKGFEKLLQRGIVTGEGLTGNITVIEAMRMYYTEADVQQKIRCFYIGAECNGLSLWLLIDEETEVIYEFSISSVGTGVGITLTDNAGEKWAEYLGITLKEMDRQPLDGAVVYETGNSDVLYIIYQSEQKENGYISLTDALSLGMAGDDTASTVDDATSTGYGSALDATW</sequence>
<protein>
    <submittedName>
        <fullName evidence="1">Uncharacterized protein</fullName>
    </submittedName>
</protein>
<dbReference type="EMBL" id="SMMX01000033">
    <property type="protein sequence ID" value="TDA20114.1"/>
    <property type="molecule type" value="Genomic_DNA"/>
</dbReference>
<dbReference type="Proteomes" id="UP000295710">
    <property type="component" value="Unassembled WGS sequence"/>
</dbReference>
<evidence type="ECO:0000313" key="1">
    <source>
        <dbReference type="EMBL" id="TDA20114.1"/>
    </source>
</evidence>
<organism evidence="1 2">
    <name type="scientific">Extibacter muris</name>
    <dbReference type="NCBI Taxonomy" id="1796622"/>
    <lineage>
        <taxon>Bacteria</taxon>
        <taxon>Bacillati</taxon>
        <taxon>Bacillota</taxon>
        <taxon>Clostridia</taxon>
        <taxon>Lachnospirales</taxon>
        <taxon>Lachnospiraceae</taxon>
        <taxon>Extibacter</taxon>
    </lineage>
</organism>